<proteinExistence type="inferred from homology"/>
<feature type="domain" description="G-protein coupled receptors family 1 profile" evidence="11">
    <location>
        <begin position="45"/>
        <end position="204"/>
    </location>
</feature>
<keyword evidence="4 10" id="KW-1133">Transmembrane helix</keyword>
<feature type="transmembrane region" description="Helical" evidence="10">
    <location>
        <begin position="106"/>
        <end position="129"/>
    </location>
</feature>
<feature type="non-terminal residue" evidence="12">
    <location>
        <position position="1"/>
    </location>
</feature>
<feature type="transmembrane region" description="Helical" evidence="10">
    <location>
        <begin position="29"/>
        <end position="55"/>
    </location>
</feature>
<accession>A0A7R9M3X9</accession>
<evidence type="ECO:0000256" key="6">
    <source>
        <dbReference type="ARBA" id="ARBA00023136"/>
    </source>
</evidence>
<name>A0A7R9M3X9_9ACAR</name>
<dbReference type="PRINTS" id="PR00237">
    <property type="entry name" value="GPCRRHODOPSN"/>
</dbReference>
<dbReference type="PROSITE" id="PS50262">
    <property type="entry name" value="G_PROTEIN_RECEP_F1_2"/>
    <property type="match status" value="1"/>
</dbReference>
<dbReference type="Gene3D" id="1.20.1070.10">
    <property type="entry name" value="Rhodopsin 7-helix transmembrane proteins"/>
    <property type="match status" value="1"/>
</dbReference>
<keyword evidence="8 9" id="KW-0807">Transducer</keyword>
<dbReference type="SUPFAM" id="SSF81321">
    <property type="entry name" value="Family A G protein-coupled receptor-like"/>
    <property type="match status" value="1"/>
</dbReference>
<dbReference type="PANTHER" id="PTHR45695">
    <property type="entry name" value="LEUCOKININ RECEPTOR-RELATED"/>
    <property type="match status" value="1"/>
</dbReference>
<dbReference type="EMBL" id="OC919777">
    <property type="protein sequence ID" value="CAD7651898.1"/>
    <property type="molecule type" value="Genomic_DNA"/>
</dbReference>
<evidence type="ECO:0000313" key="13">
    <source>
        <dbReference type="Proteomes" id="UP000728032"/>
    </source>
</evidence>
<comment type="similarity">
    <text evidence="2 9">Belongs to the G-protein coupled receptor 1 family.</text>
</comment>
<sequence length="204" mass="23584">MDGYIADQQNISEPEVTDTLEALGIEWQIFFIILYSLIAFLALFENLVVIIVQTFGKNFEPILRKSLINLAVADICVGVLSVPFLYTDFMLGHWIFPRFMCPVSQVSVLLSVFVSCYTLTLISFERYILIVHPIFYTSNYPKIQTYSSKLLLIGWILGSIFAAVSLRYSQTLEFHWKGRLYFDCRMVYGSDISEKVHLPEYRDN</sequence>
<keyword evidence="6 10" id="KW-0472">Membrane</keyword>
<evidence type="ECO:0000313" key="12">
    <source>
        <dbReference type="EMBL" id="CAD7651898.1"/>
    </source>
</evidence>
<dbReference type="AlphaFoldDB" id="A0A7R9M3X9"/>
<keyword evidence="5 9" id="KW-0297">G-protein coupled receptor</keyword>
<evidence type="ECO:0000256" key="9">
    <source>
        <dbReference type="RuleBase" id="RU000688"/>
    </source>
</evidence>
<dbReference type="InterPro" id="IPR017452">
    <property type="entry name" value="GPCR_Rhodpsn_7TM"/>
</dbReference>
<evidence type="ECO:0000256" key="10">
    <source>
        <dbReference type="SAM" id="Phobius"/>
    </source>
</evidence>
<evidence type="ECO:0000256" key="8">
    <source>
        <dbReference type="ARBA" id="ARBA00023224"/>
    </source>
</evidence>
<keyword evidence="7 9" id="KW-0675">Receptor</keyword>
<dbReference type="CDD" id="cd00637">
    <property type="entry name" value="7tm_classA_rhodopsin-like"/>
    <property type="match status" value="1"/>
</dbReference>
<evidence type="ECO:0000256" key="7">
    <source>
        <dbReference type="ARBA" id="ARBA00023170"/>
    </source>
</evidence>
<evidence type="ECO:0000256" key="4">
    <source>
        <dbReference type="ARBA" id="ARBA00022989"/>
    </source>
</evidence>
<dbReference type="EMBL" id="CAJPVJ010004952">
    <property type="protein sequence ID" value="CAG2169082.1"/>
    <property type="molecule type" value="Genomic_DNA"/>
</dbReference>
<organism evidence="12">
    <name type="scientific">Oppiella nova</name>
    <dbReference type="NCBI Taxonomy" id="334625"/>
    <lineage>
        <taxon>Eukaryota</taxon>
        <taxon>Metazoa</taxon>
        <taxon>Ecdysozoa</taxon>
        <taxon>Arthropoda</taxon>
        <taxon>Chelicerata</taxon>
        <taxon>Arachnida</taxon>
        <taxon>Acari</taxon>
        <taxon>Acariformes</taxon>
        <taxon>Sarcoptiformes</taxon>
        <taxon>Oribatida</taxon>
        <taxon>Brachypylina</taxon>
        <taxon>Oppioidea</taxon>
        <taxon>Oppiidae</taxon>
        <taxon>Oppiella</taxon>
    </lineage>
</organism>
<evidence type="ECO:0000256" key="3">
    <source>
        <dbReference type="ARBA" id="ARBA00022692"/>
    </source>
</evidence>
<dbReference type="PROSITE" id="PS00237">
    <property type="entry name" value="G_PROTEIN_RECEP_F1_1"/>
    <property type="match status" value="1"/>
</dbReference>
<feature type="transmembrane region" description="Helical" evidence="10">
    <location>
        <begin position="150"/>
        <end position="168"/>
    </location>
</feature>
<evidence type="ECO:0000256" key="2">
    <source>
        <dbReference type="ARBA" id="ARBA00010663"/>
    </source>
</evidence>
<keyword evidence="3 9" id="KW-0812">Transmembrane</keyword>
<reference evidence="12" key="1">
    <citation type="submission" date="2020-11" db="EMBL/GenBank/DDBJ databases">
        <authorList>
            <person name="Tran Van P."/>
        </authorList>
    </citation>
    <scope>NUCLEOTIDE SEQUENCE</scope>
</reference>
<evidence type="ECO:0000256" key="1">
    <source>
        <dbReference type="ARBA" id="ARBA00004141"/>
    </source>
</evidence>
<dbReference type="Pfam" id="PF00001">
    <property type="entry name" value="7tm_1"/>
    <property type="match status" value="1"/>
</dbReference>
<dbReference type="Proteomes" id="UP000728032">
    <property type="component" value="Unassembled WGS sequence"/>
</dbReference>
<dbReference type="InterPro" id="IPR000276">
    <property type="entry name" value="GPCR_Rhodpsn"/>
</dbReference>
<comment type="subcellular location">
    <subcellularLocation>
        <location evidence="1">Membrane</location>
        <topology evidence="1">Multi-pass membrane protein</topology>
    </subcellularLocation>
</comment>
<evidence type="ECO:0000256" key="5">
    <source>
        <dbReference type="ARBA" id="ARBA00023040"/>
    </source>
</evidence>
<evidence type="ECO:0000259" key="11">
    <source>
        <dbReference type="PROSITE" id="PS50262"/>
    </source>
</evidence>
<dbReference type="OrthoDB" id="10037617at2759"/>
<dbReference type="GO" id="GO:0004930">
    <property type="term" value="F:G protein-coupled receptor activity"/>
    <property type="evidence" value="ECO:0007669"/>
    <property type="project" value="UniProtKB-KW"/>
</dbReference>
<protein>
    <recommendedName>
        <fullName evidence="11">G-protein coupled receptors family 1 profile domain-containing protein</fullName>
    </recommendedName>
</protein>
<dbReference type="GO" id="GO:0005886">
    <property type="term" value="C:plasma membrane"/>
    <property type="evidence" value="ECO:0007669"/>
    <property type="project" value="TreeGrafter"/>
</dbReference>
<gene>
    <name evidence="12" type="ORF">ONB1V03_LOCUS8566</name>
</gene>
<keyword evidence="13" id="KW-1185">Reference proteome</keyword>
<feature type="transmembrane region" description="Helical" evidence="10">
    <location>
        <begin position="67"/>
        <end position="86"/>
    </location>
</feature>
<dbReference type="PANTHER" id="PTHR45695:SF9">
    <property type="entry name" value="LEUCOKININ RECEPTOR"/>
    <property type="match status" value="1"/>
</dbReference>